<feature type="compositionally biased region" description="Basic residues" evidence="1">
    <location>
        <begin position="1"/>
        <end position="10"/>
    </location>
</feature>
<reference evidence="2" key="1">
    <citation type="submission" date="2006-01" db="EMBL/GenBank/DDBJ databases">
        <authorList>
            <person name="Lindblad-Toh K."/>
            <person name="Mauceli E."/>
            <person name="Grabherr M."/>
            <person name="Chang J.L."/>
            <person name="Lander E.S."/>
        </authorList>
    </citation>
    <scope>NUCLEOTIDE SEQUENCE [LARGE SCALE GENOMIC DNA]</scope>
</reference>
<feature type="region of interest" description="Disordered" evidence="1">
    <location>
        <begin position="38"/>
        <end position="58"/>
    </location>
</feature>
<dbReference type="Ensembl" id="ENSGACT00000011107.1">
    <property type="protein sequence ID" value="ENSGACP00000011084.1"/>
    <property type="gene ID" value="ENSGACG00000008390.1"/>
</dbReference>
<protein>
    <submittedName>
        <fullName evidence="2">Uncharacterized protein</fullName>
    </submittedName>
</protein>
<proteinExistence type="predicted"/>
<organism evidence="2">
    <name type="scientific">Gasterosteus aculeatus</name>
    <name type="common">Three-spined stickleback</name>
    <dbReference type="NCBI Taxonomy" id="69293"/>
    <lineage>
        <taxon>Eukaryota</taxon>
        <taxon>Metazoa</taxon>
        <taxon>Chordata</taxon>
        <taxon>Craniata</taxon>
        <taxon>Vertebrata</taxon>
        <taxon>Euteleostomi</taxon>
        <taxon>Actinopterygii</taxon>
        <taxon>Neopterygii</taxon>
        <taxon>Teleostei</taxon>
        <taxon>Neoteleostei</taxon>
        <taxon>Acanthomorphata</taxon>
        <taxon>Eupercaria</taxon>
        <taxon>Perciformes</taxon>
        <taxon>Cottioidei</taxon>
        <taxon>Gasterosteales</taxon>
        <taxon>Gasterosteidae</taxon>
        <taxon>Gasterosteus</taxon>
    </lineage>
</organism>
<dbReference type="InParanoid" id="G3P0G1"/>
<feature type="compositionally biased region" description="Pro residues" evidence="1">
    <location>
        <begin position="46"/>
        <end position="58"/>
    </location>
</feature>
<sequence length="138" mass="15276">MTTRTTRMRTGRPPSPAPLLPVLDPACPAAPVPVLSPAAPGAACPASPPPSEAPPPPWMTSGLRTLRSPRGRVGIVVICQKWEHFQVIMQEMEPLFVLQVNLYSNTRPVPSLTETRHSRNLRNVLQIRELHVRVIRRS</sequence>
<evidence type="ECO:0000313" key="2">
    <source>
        <dbReference type="Ensembl" id="ENSGACP00000011084.1"/>
    </source>
</evidence>
<reference evidence="2" key="2">
    <citation type="submission" date="2024-04" db="UniProtKB">
        <authorList>
            <consortium name="Ensembl"/>
        </authorList>
    </citation>
    <scope>IDENTIFICATION</scope>
</reference>
<evidence type="ECO:0000256" key="1">
    <source>
        <dbReference type="SAM" id="MobiDB-lite"/>
    </source>
</evidence>
<dbReference type="Bgee" id="ENSGACG00000008390">
    <property type="expression patterns" value="Expressed in zone of skin and 13 other cell types or tissues"/>
</dbReference>
<accession>G3P0G1</accession>
<name>G3P0G1_GASAC</name>
<dbReference type="AlphaFoldDB" id="G3P0G1"/>
<feature type="region of interest" description="Disordered" evidence="1">
    <location>
        <begin position="1"/>
        <end position="22"/>
    </location>
</feature>